<dbReference type="AlphaFoldDB" id="A0A177TNG0"/>
<feature type="transmembrane region" description="Helical" evidence="6">
    <location>
        <begin position="120"/>
        <end position="143"/>
    </location>
</feature>
<proteinExistence type="predicted"/>
<evidence type="ECO:0000256" key="5">
    <source>
        <dbReference type="SAM" id="MobiDB-lite"/>
    </source>
</evidence>
<feature type="transmembrane region" description="Helical" evidence="6">
    <location>
        <begin position="489"/>
        <end position="514"/>
    </location>
</feature>
<evidence type="ECO:0000256" key="1">
    <source>
        <dbReference type="ARBA" id="ARBA00004141"/>
    </source>
</evidence>
<feature type="transmembrane region" description="Helical" evidence="6">
    <location>
        <begin position="423"/>
        <end position="445"/>
    </location>
</feature>
<feature type="transmembrane region" description="Helical" evidence="6">
    <location>
        <begin position="155"/>
        <end position="172"/>
    </location>
</feature>
<feature type="transmembrane region" description="Helical" evidence="6">
    <location>
        <begin position="242"/>
        <end position="261"/>
    </location>
</feature>
<dbReference type="InterPro" id="IPR020846">
    <property type="entry name" value="MFS_dom"/>
</dbReference>
<dbReference type="FunFam" id="1.20.1250.20:FF:000082">
    <property type="entry name" value="MFS multidrug transporter, putative"/>
    <property type="match status" value="1"/>
</dbReference>
<protein>
    <recommendedName>
        <fullName evidence="7">Major facilitator superfamily (MFS) profile domain-containing protein</fullName>
    </recommendedName>
</protein>
<accession>A0A177TNG0</accession>
<reference evidence="8" key="1">
    <citation type="submission" date="2016-04" db="EMBL/GenBank/DDBJ databases">
        <authorList>
            <person name="Nguyen H.D."/>
            <person name="Samba Siva P."/>
            <person name="Cullis J."/>
            <person name="Levesque C.A."/>
            <person name="Hambleton S."/>
        </authorList>
    </citation>
    <scope>NUCLEOTIDE SEQUENCE</scope>
    <source>
        <strain evidence="8">DAOMC 236416</strain>
    </source>
</reference>
<feature type="region of interest" description="Disordered" evidence="5">
    <location>
        <begin position="545"/>
        <end position="569"/>
    </location>
</feature>
<evidence type="ECO:0000313" key="9">
    <source>
        <dbReference type="Proteomes" id="UP000077521"/>
    </source>
</evidence>
<feature type="compositionally biased region" description="Basic and acidic residues" evidence="5">
    <location>
        <begin position="545"/>
        <end position="561"/>
    </location>
</feature>
<name>A0A177TNG0_9BASI</name>
<feature type="region of interest" description="Disordered" evidence="5">
    <location>
        <begin position="1"/>
        <end position="45"/>
    </location>
</feature>
<gene>
    <name evidence="8" type="ORF">A4X13_0g1816</name>
</gene>
<dbReference type="InterPro" id="IPR036259">
    <property type="entry name" value="MFS_trans_sf"/>
</dbReference>
<feature type="transmembrane region" description="Helical" evidence="6">
    <location>
        <begin position="452"/>
        <end position="469"/>
    </location>
</feature>
<feature type="transmembrane region" description="Helical" evidence="6">
    <location>
        <begin position="178"/>
        <end position="200"/>
    </location>
</feature>
<evidence type="ECO:0000256" key="3">
    <source>
        <dbReference type="ARBA" id="ARBA00022989"/>
    </source>
</evidence>
<keyword evidence="9" id="KW-1185">Reference proteome</keyword>
<comment type="subcellular location">
    <subcellularLocation>
        <location evidence="1">Membrane</location>
        <topology evidence="1">Multi-pass membrane protein</topology>
    </subcellularLocation>
</comment>
<feature type="transmembrane region" description="Helical" evidence="6">
    <location>
        <begin position="319"/>
        <end position="338"/>
    </location>
</feature>
<evidence type="ECO:0000259" key="7">
    <source>
        <dbReference type="PROSITE" id="PS50850"/>
    </source>
</evidence>
<evidence type="ECO:0000256" key="4">
    <source>
        <dbReference type="ARBA" id="ARBA00023136"/>
    </source>
</evidence>
<dbReference type="Proteomes" id="UP000077521">
    <property type="component" value="Unassembled WGS sequence"/>
</dbReference>
<dbReference type="Gene3D" id="1.20.1250.20">
    <property type="entry name" value="MFS general substrate transporter like domains"/>
    <property type="match status" value="1"/>
</dbReference>
<dbReference type="GO" id="GO:0022857">
    <property type="term" value="F:transmembrane transporter activity"/>
    <property type="evidence" value="ECO:0007669"/>
    <property type="project" value="InterPro"/>
</dbReference>
<dbReference type="PANTHER" id="PTHR23502">
    <property type="entry name" value="MAJOR FACILITATOR SUPERFAMILY"/>
    <property type="match status" value="1"/>
</dbReference>
<feature type="transmembrane region" description="Helical" evidence="6">
    <location>
        <begin position="212"/>
        <end position="236"/>
    </location>
</feature>
<dbReference type="Pfam" id="PF07690">
    <property type="entry name" value="MFS_1"/>
    <property type="match status" value="1"/>
</dbReference>
<keyword evidence="4 6" id="KW-0472">Membrane</keyword>
<evidence type="ECO:0000256" key="6">
    <source>
        <dbReference type="SAM" id="Phobius"/>
    </source>
</evidence>
<comment type="caution">
    <text evidence="8">The sequence shown here is derived from an EMBL/GenBank/DDBJ whole genome shotgun (WGS) entry which is preliminary data.</text>
</comment>
<keyword evidence="3 6" id="KW-1133">Transmembrane helix</keyword>
<evidence type="ECO:0000313" key="8">
    <source>
        <dbReference type="EMBL" id="KAE8258229.1"/>
    </source>
</evidence>
<dbReference type="SUPFAM" id="SSF103473">
    <property type="entry name" value="MFS general substrate transporter"/>
    <property type="match status" value="1"/>
</dbReference>
<reference evidence="8" key="2">
    <citation type="journal article" date="2019" name="IMA Fungus">
        <title>Genome sequencing and comparison of five Tilletia species to identify candidate genes for the detection of regulated species infecting wheat.</title>
        <authorList>
            <person name="Nguyen H.D.T."/>
            <person name="Sultana T."/>
            <person name="Kesanakurti P."/>
            <person name="Hambleton S."/>
        </authorList>
    </citation>
    <scope>NUCLEOTIDE SEQUENCE</scope>
    <source>
        <strain evidence="8">DAOMC 236416</strain>
    </source>
</reference>
<keyword evidence="2 6" id="KW-0812">Transmembrane</keyword>
<feature type="transmembrane region" description="Helical" evidence="6">
    <location>
        <begin position="358"/>
        <end position="379"/>
    </location>
</feature>
<dbReference type="InterPro" id="IPR011701">
    <property type="entry name" value="MFS"/>
</dbReference>
<feature type="transmembrane region" description="Helical" evidence="6">
    <location>
        <begin position="87"/>
        <end position="108"/>
    </location>
</feature>
<dbReference type="PROSITE" id="PS50850">
    <property type="entry name" value="MFS"/>
    <property type="match status" value="1"/>
</dbReference>
<feature type="compositionally biased region" description="Basic and acidic residues" evidence="5">
    <location>
        <begin position="26"/>
        <end position="45"/>
    </location>
</feature>
<feature type="domain" description="Major facilitator superfamily (MFS) profile" evidence="7">
    <location>
        <begin position="88"/>
        <end position="519"/>
    </location>
</feature>
<dbReference type="EMBL" id="LWDF02000078">
    <property type="protein sequence ID" value="KAE8258229.1"/>
    <property type="molecule type" value="Genomic_DNA"/>
</dbReference>
<dbReference type="PANTHER" id="PTHR23502:SF36">
    <property type="entry name" value="MEMBRANE TRANSPORTER"/>
    <property type="match status" value="1"/>
</dbReference>
<dbReference type="GO" id="GO:0005886">
    <property type="term" value="C:plasma membrane"/>
    <property type="evidence" value="ECO:0007669"/>
    <property type="project" value="TreeGrafter"/>
</dbReference>
<organism evidence="8 9">
    <name type="scientific">Tilletia indica</name>
    <dbReference type="NCBI Taxonomy" id="43049"/>
    <lineage>
        <taxon>Eukaryota</taxon>
        <taxon>Fungi</taxon>
        <taxon>Dikarya</taxon>
        <taxon>Basidiomycota</taxon>
        <taxon>Ustilaginomycotina</taxon>
        <taxon>Exobasidiomycetes</taxon>
        <taxon>Tilletiales</taxon>
        <taxon>Tilletiaceae</taxon>
        <taxon>Tilletia</taxon>
    </lineage>
</organism>
<feature type="transmembrane region" description="Helical" evidence="6">
    <location>
        <begin position="399"/>
        <end position="417"/>
    </location>
</feature>
<sequence length="569" mass="62274">MSSTSSRPTPPSSTATQQVGGGNDADLGRGEEVHLGHGMARHDTQLEDTTAAPTLTNERPQQDPFLVKFEYEDGKNDPRRWKSSKKWAVILLILSFSIWAQMVSSMYAPVAEFTAHDLGVGVVAARVGQAIFLYGMAVGPIIMAPLSEDFGRKPVLLIAVVLLGIFQIPTALTSNLGVFIFFRFLAGIAAAAAFNVVGVISDLWPPESQGMAVNIFALTVEIGAVAGPIAGAYIYLNHGWRWIFGVSGIVLGGIAIVFLGLPETRAGVLLAQKAAKKRKETGDDRFYASHERARKERTISGLLREVLIRPVFMLFTEPIVYLFAAFDGINYAVLYLALEAFPLIYAGYGFSLGPQNLSFVPFAVGFIIAALLYPIQVYFERRAAKRSPDGEMPPEARLLWCLGASPLFAVSLFIFAWTCKPEYAPWIASMIASAAYGAASHVIFIAVSDYTIAAYSLFAASAVGGQSFAREFLSGSVTLFSGQMYQKMGFQWASTLLALIATLLALVPFVLYYYGPKIRERSSYHEEIVAFERELRKDMQRHETKRQQVMEGEEKEKEEAKMAAAAAMA</sequence>
<evidence type="ECO:0000256" key="2">
    <source>
        <dbReference type="ARBA" id="ARBA00022692"/>
    </source>
</evidence>